<sequence>MASSGYSSDEDFLESLGISLDEIRVTADVDSHASVTGVYAQDPNIRLDVGESSMAEIPTDILDHNNPVEAGAMNARLQSLIEADPYFRRSEALSRRRVVLSHPVLRRYYLGEKVDFQIRGCRSIPHPPPEDMRAGKQMILTEAHTEGIPHMEFIRKTIRSLDRAALGFDDWTVSPIILQVWLKDHLQVVAAPTSLPYTPSQYRMRRILISDPTTDAWASWLIELGPNEILWFIPWYNINRFIQASSHHTRVYLLGLTHCTWYCASRILRQMGADEIGTGEEIVLAPRTGEAGQNSTARGDSEDVAPRRRRDT</sequence>
<dbReference type="AlphaFoldDB" id="A0A067KAN6"/>
<reference evidence="2 3" key="1">
    <citation type="journal article" date="2014" name="PLoS ONE">
        <title>Global Analysis of Gene Expression Profiles in Physic Nut (Jatropha curcas L.) Seedlings Exposed to Salt Stress.</title>
        <authorList>
            <person name="Zhang L."/>
            <person name="Zhang C."/>
            <person name="Wu P."/>
            <person name="Chen Y."/>
            <person name="Li M."/>
            <person name="Jiang H."/>
            <person name="Wu G."/>
        </authorList>
    </citation>
    <scope>NUCLEOTIDE SEQUENCE [LARGE SCALE GENOMIC DNA]</scope>
    <source>
        <strain evidence="3">cv. GZQX0401</strain>
        <tissue evidence="2">Young leaves</tissue>
    </source>
</reference>
<protein>
    <recommendedName>
        <fullName evidence="4">Aminotransferase-like plant mobile domain-containing protein</fullName>
    </recommendedName>
</protein>
<feature type="region of interest" description="Disordered" evidence="1">
    <location>
        <begin position="284"/>
        <end position="312"/>
    </location>
</feature>
<gene>
    <name evidence="2" type="ORF">JCGZ_13522</name>
</gene>
<feature type="compositionally biased region" description="Basic and acidic residues" evidence="1">
    <location>
        <begin position="299"/>
        <end position="312"/>
    </location>
</feature>
<proteinExistence type="predicted"/>
<dbReference type="Proteomes" id="UP000027138">
    <property type="component" value="Unassembled WGS sequence"/>
</dbReference>
<accession>A0A067KAN6</accession>
<name>A0A067KAN6_JATCU</name>
<evidence type="ECO:0000313" key="2">
    <source>
        <dbReference type="EMBL" id="KDP33271.1"/>
    </source>
</evidence>
<dbReference type="EMBL" id="KK914548">
    <property type="protein sequence ID" value="KDP33271.1"/>
    <property type="molecule type" value="Genomic_DNA"/>
</dbReference>
<evidence type="ECO:0000313" key="3">
    <source>
        <dbReference type="Proteomes" id="UP000027138"/>
    </source>
</evidence>
<keyword evidence="3" id="KW-1185">Reference proteome</keyword>
<evidence type="ECO:0008006" key="4">
    <source>
        <dbReference type="Google" id="ProtNLM"/>
    </source>
</evidence>
<organism evidence="2 3">
    <name type="scientific">Jatropha curcas</name>
    <name type="common">Barbados nut</name>
    <dbReference type="NCBI Taxonomy" id="180498"/>
    <lineage>
        <taxon>Eukaryota</taxon>
        <taxon>Viridiplantae</taxon>
        <taxon>Streptophyta</taxon>
        <taxon>Embryophyta</taxon>
        <taxon>Tracheophyta</taxon>
        <taxon>Spermatophyta</taxon>
        <taxon>Magnoliopsida</taxon>
        <taxon>eudicotyledons</taxon>
        <taxon>Gunneridae</taxon>
        <taxon>Pentapetalae</taxon>
        <taxon>rosids</taxon>
        <taxon>fabids</taxon>
        <taxon>Malpighiales</taxon>
        <taxon>Euphorbiaceae</taxon>
        <taxon>Crotonoideae</taxon>
        <taxon>Jatropheae</taxon>
        <taxon>Jatropha</taxon>
    </lineage>
</organism>
<evidence type="ECO:0000256" key="1">
    <source>
        <dbReference type="SAM" id="MobiDB-lite"/>
    </source>
</evidence>
<dbReference type="OrthoDB" id="1493087at2759"/>